<comment type="caution">
    <text evidence="1">The sequence shown here is derived from an EMBL/GenBank/DDBJ whole genome shotgun (WGS) entry which is preliminary data.</text>
</comment>
<reference evidence="1 2" key="2">
    <citation type="journal article" date="2022" name="Mol. Ecol. Resour.">
        <title>The genomes of chicory, endive, great burdock and yacon provide insights into Asteraceae paleo-polyploidization history and plant inulin production.</title>
        <authorList>
            <person name="Fan W."/>
            <person name="Wang S."/>
            <person name="Wang H."/>
            <person name="Wang A."/>
            <person name="Jiang F."/>
            <person name="Liu H."/>
            <person name="Zhao H."/>
            <person name="Xu D."/>
            <person name="Zhang Y."/>
        </authorList>
    </citation>
    <scope>NUCLEOTIDE SEQUENCE [LARGE SCALE GENOMIC DNA]</scope>
    <source>
        <strain evidence="2">cv. Yunnan</strain>
        <tissue evidence="1">Leaves</tissue>
    </source>
</reference>
<gene>
    <name evidence="1" type="ORF">L1987_03173</name>
</gene>
<evidence type="ECO:0000313" key="1">
    <source>
        <dbReference type="EMBL" id="KAI3829059.1"/>
    </source>
</evidence>
<sequence length="179" mass="19991">MQDQLVAKQRTMFEAKMQTQDQFIAKLKNMLGAQNLQHGKLISQIINCKMAELKVQVESGNPDYEIICSVGRDIKSAMDLIPYSLRVNVEAQFSSQYELLKCRCLTRIDASQWARIETGLGNIKHSERFHSNHSHSQSHVHAVELIAAPRPSPANMTASSRVVSSGSNKVVQPSQSSRV</sequence>
<name>A0ACB9KA15_9ASTR</name>
<keyword evidence="2" id="KW-1185">Reference proteome</keyword>
<organism evidence="1 2">
    <name type="scientific">Smallanthus sonchifolius</name>
    <dbReference type="NCBI Taxonomy" id="185202"/>
    <lineage>
        <taxon>Eukaryota</taxon>
        <taxon>Viridiplantae</taxon>
        <taxon>Streptophyta</taxon>
        <taxon>Embryophyta</taxon>
        <taxon>Tracheophyta</taxon>
        <taxon>Spermatophyta</taxon>
        <taxon>Magnoliopsida</taxon>
        <taxon>eudicotyledons</taxon>
        <taxon>Gunneridae</taxon>
        <taxon>Pentapetalae</taxon>
        <taxon>asterids</taxon>
        <taxon>campanulids</taxon>
        <taxon>Asterales</taxon>
        <taxon>Asteraceae</taxon>
        <taxon>Asteroideae</taxon>
        <taxon>Heliantheae alliance</taxon>
        <taxon>Millerieae</taxon>
        <taxon>Smallanthus</taxon>
    </lineage>
</organism>
<evidence type="ECO:0000313" key="2">
    <source>
        <dbReference type="Proteomes" id="UP001056120"/>
    </source>
</evidence>
<reference evidence="2" key="1">
    <citation type="journal article" date="2022" name="Mol. Ecol. Resour.">
        <title>The genomes of chicory, endive, great burdock and yacon provide insights into Asteraceae palaeo-polyploidization history and plant inulin production.</title>
        <authorList>
            <person name="Fan W."/>
            <person name="Wang S."/>
            <person name="Wang H."/>
            <person name="Wang A."/>
            <person name="Jiang F."/>
            <person name="Liu H."/>
            <person name="Zhao H."/>
            <person name="Xu D."/>
            <person name="Zhang Y."/>
        </authorList>
    </citation>
    <scope>NUCLEOTIDE SEQUENCE [LARGE SCALE GENOMIC DNA]</scope>
    <source>
        <strain evidence="2">cv. Yunnan</strain>
    </source>
</reference>
<protein>
    <submittedName>
        <fullName evidence="1">Uncharacterized protein</fullName>
    </submittedName>
</protein>
<dbReference type="Proteomes" id="UP001056120">
    <property type="component" value="Linkage Group LG01"/>
</dbReference>
<proteinExistence type="predicted"/>
<dbReference type="EMBL" id="CM042018">
    <property type="protein sequence ID" value="KAI3829059.1"/>
    <property type="molecule type" value="Genomic_DNA"/>
</dbReference>
<accession>A0ACB9KA15</accession>